<comment type="caution">
    <text evidence="8">The sequence shown here is derived from an EMBL/GenBank/DDBJ whole genome shotgun (WGS) entry which is preliminary data.</text>
</comment>
<keyword evidence="4 5" id="KW-0413">Isomerase</keyword>
<evidence type="ECO:0000256" key="2">
    <source>
        <dbReference type="ARBA" id="ARBA00005642"/>
    </source>
</evidence>
<evidence type="ECO:0000259" key="6">
    <source>
        <dbReference type="Pfam" id="PF01509"/>
    </source>
</evidence>
<proteinExistence type="inferred from homology"/>
<keyword evidence="9" id="KW-1185">Reference proteome</keyword>
<dbReference type="Pfam" id="PF16198">
    <property type="entry name" value="TruB_C_2"/>
    <property type="match status" value="1"/>
</dbReference>
<evidence type="ECO:0000256" key="5">
    <source>
        <dbReference type="HAMAP-Rule" id="MF_01080"/>
    </source>
</evidence>
<reference evidence="8 9" key="2">
    <citation type="submission" date="2009-02" db="EMBL/GenBank/DDBJ databases">
        <title>Draft genome sequence of Clostridium methylpentosum (DSM 5476).</title>
        <authorList>
            <person name="Sudarsanam P."/>
            <person name="Ley R."/>
            <person name="Guruge J."/>
            <person name="Turnbaugh P.J."/>
            <person name="Mahowald M."/>
            <person name="Liep D."/>
            <person name="Gordon J."/>
        </authorList>
    </citation>
    <scope>NUCLEOTIDE SEQUENCE [LARGE SCALE GENOMIC DNA]</scope>
    <source>
        <strain evidence="8 9">DSM 5476</strain>
    </source>
</reference>
<sequence>MDGILCMNKPEGFTSFDVVAKLRGITRTKRIGHAGTLDPMATGVLPVFLGRATKAISLLPDHTKRYTAGFQLGLTSDTLDSTGTILSRSHSTLTQQELLAALEQYRGTISQIPPMYSALKVEGKRLYELARQGKTVERKPRKVEIFQLELLSFDTKLQTGVLDVGCSSGTYIRTLCDDIGRDLGVGAVMTSLQRTEAAGFSLADSRTFDEVQQLKDDGRLEEALLPVERVFESYPRLCFGEAQARMFCNGVKLDLDRVSGVESGLHAVYNQTGQFLGLAQPDHDTGVLRIQKLFV</sequence>
<dbReference type="HAMAP" id="MF_01080">
    <property type="entry name" value="TruB_bact"/>
    <property type="match status" value="1"/>
</dbReference>
<dbReference type="InterPro" id="IPR014780">
    <property type="entry name" value="tRNA_psdUridine_synth_TruB"/>
</dbReference>
<dbReference type="eggNOG" id="COG0130">
    <property type="taxonomic scope" value="Bacteria"/>
</dbReference>
<dbReference type="GO" id="GO:0031119">
    <property type="term" value="P:tRNA pseudouridine synthesis"/>
    <property type="evidence" value="ECO:0007669"/>
    <property type="project" value="UniProtKB-UniRule"/>
</dbReference>
<dbReference type="Proteomes" id="UP000003340">
    <property type="component" value="Unassembled WGS sequence"/>
</dbReference>
<dbReference type="EC" id="5.4.99.25" evidence="5"/>
<dbReference type="AlphaFoldDB" id="C0EAK2"/>
<dbReference type="CDD" id="cd02573">
    <property type="entry name" value="PseudoU_synth_EcTruB"/>
    <property type="match status" value="1"/>
</dbReference>
<evidence type="ECO:0000313" key="9">
    <source>
        <dbReference type="Proteomes" id="UP000003340"/>
    </source>
</evidence>
<dbReference type="SUPFAM" id="SSF55120">
    <property type="entry name" value="Pseudouridine synthase"/>
    <property type="match status" value="1"/>
</dbReference>
<dbReference type="HOGENOM" id="CLU_032087_0_3_9"/>
<dbReference type="NCBIfam" id="TIGR00431">
    <property type="entry name" value="TruB"/>
    <property type="match status" value="1"/>
</dbReference>
<feature type="domain" description="tRNA pseudouridylate synthase B C-terminal" evidence="7">
    <location>
        <begin position="173"/>
        <end position="231"/>
    </location>
</feature>
<dbReference type="PANTHER" id="PTHR13767:SF2">
    <property type="entry name" value="PSEUDOURIDYLATE SYNTHASE TRUB1"/>
    <property type="match status" value="1"/>
</dbReference>
<comment type="function">
    <text evidence="5">Responsible for synthesis of pseudouridine from uracil-55 in the psi GC loop of transfer RNAs.</text>
</comment>
<gene>
    <name evidence="5 8" type="primary">truB</name>
    <name evidence="8" type="ORF">CLOSTMETH_00859</name>
</gene>
<dbReference type="PANTHER" id="PTHR13767">
    <property type="entry name" value="TRNA-PSEUDOURIDINE SYNTHASE"/>
    <property type="match status" value="1"/>
</dbReference>
<dbReference type="EMBL" id="ACEC01000032">
    <property type="protein sequence ID" value="EEG31547.1"/>
    <property type="molecule type" value="Genomic_DNA"/>
</dbReference>
<protein>
    <recommendedName>
        <fullName evidence="5">tRNA pseudouridine synthase B</fullName>
        <ecNumber evidence="5">5.4.99.25</ecNumber>
    </recommendedName>
    <alternativeName>
        <fullName evidence="5">tRNA pseudouridine(55) synthase</fullName>
        <shortName evidence="5">Psi55 synthase</shortName>
    </alternativeName>
    <alternativeName>
        <fullName evidence="5">tRNA pseudouridylate synthase</fullName>
    </alternativeName>
    <alternativeName>
        <fullName evidence="5">tRNA-uridine isomerase</fullName>
    </alternativeName>
</protein>
<accession>C0EAK2</accession>
<dbReference type="GO" id="GO:1990481">
    <property type="term" value="P:mRNA pseudouridine synthesis"/>
    <property type="evidence" value="ECO:0007669"/>
    <property type="project" value="TreeGrafter"/>
</dbReference>
<name>C0EAK2_9FIRM</name>
<feature type="active site" description="Nucleophile" evidence="5">
    <location>
        <position position="38"/>
    </location>
</feature>
<evidence type="ECO:0000256" key="3">
    <source>
        <dbReference type="ARBA" id="ARBA00022694"/>
    </source>
</evidence>
<dbReference type="InterPro" id="IPR032819">
    <property type="entry name" value="TruB_C"/>
</dbReference>
<evidence type="ECO:0000256" key="1">
    <source>
        <dbReference type="ARBA" id="ARBA00000385"/>
    </source>
</evidence>
<reference evidence="8 9" key="1">
    <citation type="submission" date="2009-01" db="EMBL/GenBank/DDBJ databases">
        <authorList>
            <person name="Fulton L."/>
            <person name="Clifton S."/>
            <person name="Fulton B."/>
            <person name="Xu J."/>
            <person name="Minx P."/>
            <person name="Pepin K.H."/>
            <person name="Johnson M."/>
            <person name="Bhonagiri V."/>
            <person name="Nash W.E."/>
            <person name="Mardis E.R."/>
            <person name="Wilson R.K."/>
        </authorList>
    </citation>
    <scope>NUCLEOTIDE SEQUENCE [LARGE SCALE GENOMIC DNA]</scope>
    <source>
        <strain evidence="8 9">DSM 5476</strain>
    </source>
</reference>
<evidence type="ECO:0000313" key="8">
    <source>
        <dbReference type="EMBL" id="EEG31547.1"/>
    </source>
</evidence>
<feature type="domain" description="Pseudouridine synthase II N-terminal" evidence="6">
    <location>
        <begin position="24"/>
        <end position="172"/>
    </location>
</feature>
<dbReference type="Gene3D" id="3.30.2350.10">
    <property type="entry name" value="Pseudouridine synthase"/>
    <property type="match status" value="1"/>
</dbReference>
<dbReference type="Pfam" id="PF01509">
    <property type="entry name" value="TruB_N"/>
    <property type="match status" value="1"/>
</dbReference>
<dbReference type="InterPro" id="IPR020103">
    <property type="entry name" value="PsdUridine_synth_cat_dom_sf"/>
</dbReference>
<dbReference type="GO" id="GO:0003723">
    <property type="term" value="F:RNA binding"/>
    <property type="evidence" value="ECO:0007669"/>
    <property type="project" value="InterPro"/>
</dbReference>
<organism evidence="8 9">
    <name type="scientific">[Clostridium] methylpentosum DSM 5476</name>
    <dbReference type="NCBI Taxonomy" id="537013"/>
    <lineage>
        <taxon>Bacteria</taxon>
        <taxon>Bacillati</taxon>
        <taxon>Bacillota</taxon>
        <taxon>Clostridia</taxon>
        <taxon>Eubacteriales</taxon>
        <taxon>Oscillospiraceae</taxon>
        <taxon>Oscillospiraceae incertae sedis</taxon>
    </lineage>
</organism>
<evidence type="ECO:0000259" key="7">
    <source>
        <dbReference type="Pfam" id="PF16198"/>
    </source>
</evidence>
<comment type="catalytic activity">
    <reaction evidence="1 5">
        <text>uridine(55) in tRNA = pseudouridine(55) in tRNA</text>
        <dbReference type="Rhea" id="RHEA:42532"/>
        <dbReference type="Rhea" id="RHEA-COMP:10101"/>
        <dbReference type="Rhea" id="RHEA-COMP:10102"/>
        <dbReference type="ChEBI" id="CHEBI:65314"/>
        <dbReference type="ChEBI" id="CHEBI:65315"/>
        <dbReference type="EC" id="5.4.99.25"/>
    </reaction>
</comment>
<evidence type="ECO:0000256" key="4">
    <source>
        <dbReference type="ARBA" id="ARBA00023235"/>
    </source>
</evidence>
<keyword evidence="3 5" id="KW-0819">tRNA processing</keyword>
<dbReference type="InterPro" id="IPR002501">
    <property type="entry name" value="PsdUridine_synth_N"/>
</dbReference>
<dbReference type="STRING" id="537013.CLOSTMETH_00859"/>
<dbReference type="GO" id="GO:0160148">
    <property type="term" value="F:tRNA pseudouridine(55) synthase activity"/>
    <property type="evidence" value="ECO:0007669"/>
    <property type="project" value="UniProtKB-EC"/>
</dbReference>
<comment type="similarity">
    <text evidence="2 5">Belongs to the pseudouridine synthase TruB family. Type 1 subfamily.</text>
</comment>